<evidence type="ECO:0000256" key="5">
    <source>
        <dbReference type="RuleBase" id="RU364071"/>
    </source>
</evidence>
<dbReference type="PANTHER" id="PTHR43323:SF2">
    <property type="entry name" value="HYDROXYMETHYLGLUTARYL-COA SYNTHASE"/>
    <property type="match status" value="1"/>
</dbReference>
<keyword evidence="10" id="KW-1185">Reference proteome</keyword>
<feature type="binding site" evidence="4">
    <location>
        <position position="292"/>
    </location>
    <ligand>
        <name>CoA</name>
        <dbReference type="ChEBI" id="CHEBI:57287"/>
    </ligand>
</feature>
<dbReference type="GO" id="GO:0006696">
    <property type="term" value="P:ergosterol biosynthetic process"/>
    <property type="evidence" value="ECO:0007669"/>
    <property type="project" value="TreeGrafter"/>
</dbReference>
<feature type="domain" description="Hydroxymethylglutaryl-coenzyme A synthase C-terminal" evidence="8">
    <location>
        <begin position="193"/>
        <end position="484"/>
    </location>
</feature>
<dbReference type="InterPro" id="IPR013528">
    <property type="entry name" value="HMG_CoA_synth_N"/>
</dbReference>
<evidence type="ECO:0000256" key="1">
    <source>
        <dbReference type="ARBA" id="ARBA00007061"/>
    </source>
</evidence>
<organism evidence="9 10">
    <name type="scientific">Rhizopogon vesiculosus</name>
    <dbReference type="NCBI Taxonomy" id="180088"/>
    <lineage>
        <taxon>Eukaryota</taxon>
        <taxon>Fungi</taxon>
        <taxon>Dikarya</taxon>
        <taxon>Basidiomycota</taxon>
        <taxon>Agaricomycotina</taxon>
        <taxon>Agaricomycetes</taxon>
        <taxon>Agaricomycetidae</taxon>
        <taxon>Boletales</taxon>
        <taxon>Suillineae</taxon>
        <taxon>Rhizopogonaceae</taxon>
        <taxon>Rhizopogon</taxon>
    </lineage>
</organism>
<evidence type="ECO:0000313" key="9">
    <source>
        <dbReference type="EMBL" id="OJA13098.1"/>
    </source>
</evidence>
<evidence type="ECO:0000256" key="6">
    <source>
        <dbReference type="SAM" id="MobiDB-lite"/>
    </source>
</evidence>
<dbReference type="Pfam" id="PF08540">
    <property type="entry name" value="HMG_CoA_synt_C"/>
    <property type="match status" value="1"/>
</dbReference>
<feature type="active site" description="Acyl-thioester intermediate" evidence="3">
    <location>
        <position position="133"/>
    </location>
</feature>
<comment type="caution">
    <text evidence="9">The sequence shown here is derived from an EMBL/GenBank/DDBJ whole genome shotgun (WGS) entry which is preliminary data.</text>
</comment>
<feature type="active site" description="Proton donor/acceptor" evidence="3">
    <location>
        <position position="287"/>
    </location>
</feature>
<evidence type="ECO:0000259" key="8">
    <source>
        <dbReference type="Pfam" id="PF08540"/>
    </source>
</evidence>
<comment type="similarity">
    <text evidence="1 5">Belongs to the thiolase-like superfamily. HMG-CoA synthase family.</text>
</comment>
<dbReference type="Gene3D" id="3.40.47.10">
    <property type="match status" value="1"/>
</dbReference>
<dbReference type="CDD" id="cd00827">
    <property type="entry name" value="init_cond_enzymes"/>
    <property type="match status" value="1"/>
</dbReference>
<name>A0A1J8QUF4_9AGAM</name>
<sequence>MAIPPASYVSSEQEIPRPKDVGILAMEVYFPHRCISEADLEVFDGVPSGKYTIGLGQEYMACCDDREDINSFALNAVSGLLERYNIDPKSIGRIDVGTETIIDKSKSVKTTLMDLFSDSGNFDIEGIDSKNACYGSTAALFNAVNWVESTSWDGRNAIVVGGDIAIYAEGAARPAGGAGAVALLIGPNAPVVVEPIHGNHMTNTYDFYKPRLDSEYPEVDGPVSVTTYTSALDASYSRFREKTAKAAKKAQLNGHANGNGYANGNGHSNGKESSSFSIENIDYAIFHSPYGKQVQKGFGRLFYNDFLANPSAPQFANIPNPESVLATSYTASLTDKNLEKTFIGASKATYAKKVEPGMACSKRLGNMYTGSLYGCLASVLSSVAPSELKGKRLSMFAFGSGCAASFFTLRVKGDTSEIREKMDLLARLASMKLVPCQEYVDALTLREKNHNAVNYTPEGSIDNIWPGTFYLESVDSKFRRKYARAPKA</sequence>
<dbReference type="PANTHER" id="PTHR43323">
    <property type="entry name" value="3-HYDROXY-3-METHYLGLUTARYL COENZYME A SYNTHASE"/>
    <property type="match status" value="1"/>
</dbReference>
<evidence type="ECO:0000313" key="10">
    <source>
        <dbReference type="Proteomes" id="UP000183567"/>
    </source>
</evidence>
<dbReference type="GO" id="GO:0004421">
    <property type="term" value="F:hydroxymethylglutaryl-CoA synthase activity"/>
    <property type="evidence" value="ECO:0007669"/>
    <property type="project" value="UniProtKB-EC"/>
</dbReference>
<protein>
    <recommendedName>
        <fullName evidence="5">Hydroxymethylglutaryl-CoA synthase</fullName>
        <shortName evidence="5">HMG-CoA synthase</shortName>
        <ecNumber evidence="5">2.3.3.10</ecNumber>
    </recommendedName>
    <alternativeName>
        <fullName evidence="5">3-hydroxy-3-methylglutaryl coenzyme A synthase</fullName>
    </alternativeName>
</protein>
<proteinExistence type="inferred from homology"/>
<dbReference type="GO" id="GO:0010142">
    <property type="term" value="P:farnesyl diphosphate biosynthetic process, mevalonate pathway"/>
    <property type="evidence" value="ECO:0007669"/>
    <property type="project" value="InterPro"/>
</dbReference>
<dbReference type="InterPro" id="IPR010122">
    <property type="entry name" value="HMG_CoA_synthase_euk"/>
</dbReference>
<feature type="binding site" evidence="4">
    <location>
        <position position="224"/>
    </location>
    <ligand>
        <name>CoA</name>
        <dbReference type="ChEBI" id="CHEBI:57287"/>
    </ligand>
</feature>
<feature type="compositionally biased region" description="Low complexity" evidence="6">
    <location>
        <begin position="253"/>
        <end position="268"/>
    </location>
</feature>
<evidence type="ECO:0000256" key="2">
    <source>
        <dbReference type="ARBA" id="ARBA00022679"/>
    </source>
</evidence>
<feature type="region of interest" description="Disordered" evidence="6">
    <location>
        <begin position="247"/>
        <end position="273"/>
    </location>
</feature>
<dbReference type="EMBL" id="LVVM01004367">
    <property type="protein sequence ID" value="OJA13098.1"/>
    <property type="molecule type" value="Genomic_DNA"/>
</dbReference>
<dbReference type="InterPro" id="IPR013746">
    <property type="entry name" value="HMG_CoA_synt_C_dom"/>
</dbReference>
<comment type="catalytic activity">
    <reaction evidence="5">
        <text>acetoacetyl-CoA + acetyl-CoA + H2O = (3S)-3-hydroxy-3-methylglutaryl-CoA + CoA + H(+)</text>
        <dbReference type="Rhea" id="RHEA:10188"/>
        <dbReference type="ChEBI" id="CHEBI:15377"/>
        <dbReference type="ChEBI" id="CHEBI:15378"/>
        <dbReference type="ChEBI" id="CHEBI:43074"/>
        <dbReference type="ChEBI" id="CHEBI:57286"/>
        <dbReference type="ChEBI" id="CHEBI:57287"/>
        <dbReference type="ChEBI" id="CHEBI:57288"/>
        <dbReference type="EC" id="2.3.3.10"/>
    </reaction>
</comment>
<evidence type="ECO:0000259" key="7">
    <source>
        <dbReference type="Pfam" id="PF01154"/>
    </source>
</evidence>
<accession>A0A1J8QUF4</accession>
<dbReference type="Proteomes" id="UP000183567">
    <property type="component" value="Unassembled WGS sequence"/>
</dbReference>
<dbReference type="AlphaFoldDB" id="A0A1J8QUF4"/>
<evidence type="ECO:0000256" key="4">
    <source>
        <dbReference type="PIRSR" id="PIRSR610122-2"/>
    </source>
</evidence>
<dbReference type="OrthoDB" id="1269963at2759"/>
<feature type="active site" description="Proton donor/acceptor" evidence="3">
    <location>
        <position position="99"/>
    </location>
</feature>
<dbReference type="Pfam" id="PF01154">
    <property type="entry name" value="HMG_CoA_synt_N"/>
    <property type="match status" value="1"/>
</dbReference>
<dbReference type="SUPFAM" id="SSF53901">
    <property type="entry name" value="Thiolase-like"/>
    <property type="match status" value="2"/>
</dbReference>
<dbReference type="NCBIfam" id="TIGR01833">
    <property type="entry name" value="HMG-CoA-S_euk"/>
    <property type="match status" value="1"/>
</dbReference>
<evidence type="ECO:0000256" key="3">
    <source>
        <dbReference type="PIRSR" id="PIRSR610122-1"/>
    </source>
</evidence>
<feature type="domain" description="Hydroxymethylglutaryl-coenzyme A synthase N-terminal" evidence="7">
    <location>
        <begin position="17"/>
        <end position="190"/>
    </location>
</feature>
<gene>
    <name evidence="9" type="ORF">AZE42_09329</name>
</gene>
<dbReference type="GO" id="GO:0006084">
    <property type="term" value="P:acetyl-CoA metabolic process"/>
    <property type="evidence" value="ECO:0007669"/>
    <property type="project" value="InterPro"/>
</dbReference>
<keyword evidence="2 5" id="KW-0808">Transferase</keyword>
<reference evidence="9 10" key="1">
    <citation type="submission" date="2016-03" db="EMBL/GenBank/DDBJ databases">
        <title>Comparative genomics of the ectomycorrhizal sister species Rhizopogon vinicolor and Rhizopogon vesiculosus (Basidiomycota: Boletales) reveals a divergence of the mating type B locus.</title>
        <authorList>
            <person name="Mujic A.B."/>
            <person name="Kuo A."/>
            <person name="Tritt A."/>
            <person name="Lipzen A."/>
            <person name="Chen C."/>
            <person name="Johnson J."/>
            <person name="Sharma A."/>
            <person name="Barry K."/>
            <person name="Grigoriev I.V."/>
            <person name="Spatafora J.W."/>
        </authorList>
    </citation>
    <scope>NUCLEOTIDE SEQUENCE [LARGE SCALE GENOMIC DNA]</scope>
    <source>
        <strain evidence="9 10">AM-OR11-056</strain>
    </source>
</reference>
<dbReference type="FunFam" id="3.40.47.10:FF:000008">
    <property type="entry name" value="3-hydroxy-3-methylglutaryl coenzyme A synthase"/>
    <property type="match status" value="1"/>
</dbReference>
<comment type="function">
    <text evidence="5">Catalyzes the condensation of acetyl-CoA with acetoacetyl-CoA to form HMG-CoA.</text>
</comment>
<dbReference type="STRING" id="180088.A0A1J8QUF4"/>
<dbReference type="EC" id="2.3.3.10" evidence="5"/>
<dbReference type="InterPro" id="IPR016039">
    <property type="entry name" value="Thiolase-like"/>
</dbReference>
<feature type="binding site" evidence="4">
    <location>
        <position position="296"/>
    </location>
    <ligand>
        <name>CoA</name>
        <dbReference type="ChEBI" id="CHEBI:57287"/>
    </ligand>
</feature>